<keyword evidence="4 11" id="KW-0808">Transferase</keyword>
<evidence type="ECO:0000256" key="6">
    <source>
        <dbReference type="ARBA" id="ARBA00039022"/>
    </source>
</evidence>
<dbReference type="OrthoDB" id="1771649at2"/>
<dbReference type="RefSeq" id="WP_087677618.1">
    <property type="nucleotide sequence ID" value="NZ_FUWV01000001.1"/>
</dbReference>
<dbReference type="EC" id="2.4.1.266" evidence="6"/>
<dbReference type="AlphaFoldDB" id="A0A1T4JWZ5"/>
<evidence type="ECO:0000256" key="4">
    <source>
        <dbReference type="ARBA" id="ARBA00022679"/>
    </source>
</evidence>
<evidence type="ECO:0000313" key="12">
    <source>
        <dbReference type="Proteomes" id="UP000196365"/>
    </source>
</evidence>
<dbReference type="Pfam" id="PF00535">
    <property type="entry name" value="Glycos_transf_2"/>
    <property type="match status" value="1"/>
</dbReference>
<dbReference type="PANTHER" id="PTHR48090">
    <property type="entry name" value="UNDECAPRENYL-PHOSPHATE 4-DEOXY-4-FORMAMIDO-L-ARABINOSE TRANSFERASE-RELATED"/>
    <property type="match status" value="1"/>
</dbReference>
<dbReference type="InterPro" id="IPR029044">
    <property type="entry name" value="Nucleotide-diphossugar_trans"/>
</dbReference>
<evidence type="ECO:0000256" key="1">
    <source>
        <dbReference type="ARBA" id="ARBA00001946"/>
    </source>
</evidence>
<comment type="cofactor">
    <cofactor evidence="1">
        <name>Mg(2+)</name>
        <dbReference type="ChEBI" id="CHEBI:18420"/>
    </cofactor>
</comment>
<organism evidence="11 12">
    <name type="scientific">Garciella nitratireducens DSM 15102</name>
    <dbReference type="NCBI Taxonomy" id="1121911"/>
    <lineage>
        <taxon>Bacteria</taxon>
        <taxon>Bacillati</taxon>
        <taxon>Bacillota</taxon>
        <taxon>Clostridia</taxon>
        <taxon>Eubacteriales</taxon>
        <taxon>Eubacteriaceae</taxon>
        <taxon>Garciella</taxon>
    </lineage>
</organism>
<dbReference type="EMBL" id="FUWV01000001">
    <property type="protein sequence ID" value="SJZ34617.1"/>
    <property type="molecule type" value="Genomic_DNA"/>
</dbReference>
<name>A0A1T4JWZ5_9FIRM</name>
<comment type="catalytic activity">
    <reaction evidence="9">
        <text>an NDP-alpha-D-glucose + (2R)-3-phosphoglycerate = (2R)-2-O-(alpha-D-glucopyranosyl)-3-phospho-glycerate + a ribonucleoside 5'-diphosphate + H(+)</text>
        <dbReference type="Rhea" id="RHEA:47244"/>
        <dbReference type="ChEBI" id="CHEBI:15378"/>
        <dbReference type="ChEBI" id="CHEBI:57930"/>
        <dbReference type="ChEBI" id="CHEBI:58272"/>
        <dbReference type="ChEBI" id="CHEBI:62600"/>
        <dbReference type="ChEBI" id="CHEBI:76533"/>
        <dbReference type="EC" id="2.4.1.266"/>
    </reaction>
    <physiologicalReaction direction="left-to-right" evidence="9">
        <dbReference type="Rhea" id="RHEA:47245"/>
    </physiologicalReaction>
</comment>
<dbReference type="GO" id="GO:0016757">
    <property type="term" value="F:glycosyltransferase activity"/>
    <property type="evidence" value="ECO:0007669"/>
    <property type="project" value="UniProtKB-KW"/>
</dbReference>
<reference evidence="11 12" key="1">
    <citation type="submission" date="2017-02" db="EMBL/GenBank/DDBJ databases">
        <authorList>
            <person name="Peterson S.W."/>
        </authorList>
    </citation>
    <scope>NUCLEOTIDE SEQUENCE [LARGE SCALE GENOMIC DNA]</scope>
    <source>
        <strain evidence="11 12">DSM 15102</strain>
    </source>
</reference>
<keyword evidence="12" id="KW-1185">Reference proteome</keyword>
<dbReference type="PANTHER" id="PTHR48090:SF10">
    <property type="entry name" value="GLUCOSYL-3-PHOSPHOGLYCERATE SYNTHASE"/>
    <property type="match status" value="1"/>
</dbReference>
<evidence type="ECO:0000256" key="8">
    <source>
        <dbReference type="ARBA" id="ARBA00048689"/>
    </source>
</evidence>
<protein>
    <recommendedName>
        <fullName evidence="7">Glucosyl-3-phosphoglycerate synthase</fullName>
        <ecNumber evidence="6">2.4.1.266</ecNumber>
    </recommendedName>
</protein>
<dbReference type="Gene3D" id="3.90.550.10">
    <property type="entry name" value="Spore Coat Polysaccharide Biosynthesis Protein SpsA, Chain A"/>
    <property type="match status" value="1"/>
</dbReference>
<dbReference type="Proteomes" id="UP000196365">
    <property type="component" value="Unassembled WGS sequence"/>
</dbReference>
<dbReference type="InterPro" id="IPR050256">
    <property type="entry name" value="Glycosyltransferase_2"/>
</dbReference>
<evidence type="ECO:0000256" key="7">
    <source>
        <dbReference type="ARBA" id="ARBA00040894"/>
    </source>
</evidence>
<dbReference type="InterPro" id="IPR001173">
    <property type="entry name" value="Glyco_trans_2-like"/>
</dbReference>
<proteinExistence type="inferred from homology"/>
<dbReference type="CDD" id="cd04179">
    <property type="entry name" value="DPM_DPG-synthase_like"/>
    <property type="match status" value="1"/>
</dbReference>
<sequence length="213" mass="24077">MKIATIIPAFNEESRIGNVINVVKQVDIIDEIIVVDDGSIDMTYKIAQDKGVQVIRLKENKGKGAAIIAGINHTKADIILLLDADLIGLTPKHIINLIKPLQDKKYQMSYGVFCNGRFGTDLAQKIIPCLTGQRAIKREIFEKIPNLELTRYGVEIALTKYVKKNNIPSIQILLKNMTHVTKEEKLGLIRGLSARIKMYWEVLKAIKIFKFYD</sequence>
<evidence type="ECO:0000256" key="5">
    <source>
        <dbReference type="ARBA" id="ARBA00022842"/>
    </source>
</evidence>
<evidence type="ECO:0000313" key="11">
    <source>
        <dbReference type="EMBL" id="SJZ34617.1"/>
    </source>
</evidence>
<gene>
    <name evidence="11" type="ORF">SAMN02745973_00172</name>
</gene>
<accession>A0A1T4JWZ5</accession>
<comment type="catalytic activity">
    <reaction evidence="8">
        <text>(2R)-3-phosphoglycerate + UDP-alpha-D-glucose = (2R)-2-O-(alpha-D-glucopyranosyl)-3-phospho-glycerate + UDP + H(+)</text>
        <dbReference type="Rhea" id="RHEA:31319"/>
        <dbReference type="ChEBI" id="CHEBI:15378"/>
        <dbReference type="ChEBI" id="CHEBI:58223"/>
        <dbReference type="ChEBI" id="CHEBI:58272"/>
        <dbReference type="ChEBI" id="CHEBI:58885"/>
        <dbReference type="ChEBI" id="CHEBI:62600"/>
        <dbReference type="EC" id="2.4.1.266"/>
    </reaction>
    <physiologicalReaction direction="left-to-right" evidence="8">
        <dbReference type="Rhea" id="RHEA:31320"/>
    </physiologicalReaction>
</comment>
<feature type="domain" description="Glycosyltransferase 2-like" evidence="10">
    <location>
        <begin position="6"/>
        <end position="125"/>
    </location>
</feature>
<evidence type="ECO:0000256" key="9">
    <source>
        <dbReference type="ARBA" id="ARBA00048997"/>
    </source>
</evidence>
<evidence type="ECO:0000259" key="10">
    <source>
        <dbReference type="Pfam" id="PF00535"/>
    </source>
</evidence>
<keyword evidence="5" id="KW-0460">Magnesium</keyword>
<evidence type="ECO:0000256" key="3">
    <source>
        <dbReference type="ARBA" id="ARBA00022676"/>
    </source>
</evidence>
<comment type="similarity">
    <text evidence="2">Belongs to the glycosyltransferase 2 family.</text>
</comment>
<keyword evidence="3" id="KW-0328">Glycosyltransferase</keyword>
<evidence type="ECO:0000256" key="2">
    <source>
        <dbReference type="ARBA" id="ARBA00006739"/>
    </source>
</evidence>
<dbReference type="SUPFAM" id="SSF53448">
    <property type="entry name" value="Nucleotide-diphospho-sugar transferases"/>
    <property type="match status" value="1"/>
</dbReference>